<sequence length="575" mass="64171">MDGRRRRVGSPDLSYGDSAGIARNRSVILRTIHGYYKEALDALPLEDMPELSPWLLDAGVCFGFADPVTNIVANTLCFLSENYGEADHEGATADILRLLPDKNGEPEPDGTKKRKRKAKEAAMSREEVLSKIGAGNTPSSQSQEARTIAERSLDGLVMFLTSYFCYLPSWDALRYLCLAKADLLVAVRLIEIDRCYDKEDGFCIGSYAAKTALKYAALSARQPNASDFYSISLASRLKLITQAVLADRLSAEKIRWLSRMLKKTTYKLEDLDNPMLVADERVHSCCHSNAIGEKVPGGLTISLRSVLLDRIHSHYLKAISHIPTQDVRFCYHRGLVNAGYCYGPLDPVANIIVNTIWYDTTFPALENLEVDMICTSTFVRVESRSLSGLINHLLTCIPEISEHEAMVYLLKNNLEVKRAIQMARSEGCDISDSDISAYKVAAIGSFHPEVEAYIVFVTQHLPSVQSTVKSLLKLPNTLSSSDVHQIFTLLCPSNCNPAKPLKANLEMVDELSSDALEMFGRFKEDFIFQQNFLRKKIETALKNKVLSFMFFLFCCDELGLSLFSLLYIATIFVPS</sequence>
<evidence type="ECO:0000256" key="1">
    <source>
        <dbReference type="SAM" id="MobiDB-lite"/>
    </source>
</evidence>
<feature type="domain" description="PIR2-like helical" evidence="2">
    <location>
        <begin position="31"/>
        <end position="191"/>
    </location>
</feature>
<comment type="caution">
    <text evidence="3">The sequence shown here is derived from an EMBL/GenBank/DDBJ whole genome shotgun (WGS) entry which is preliminary data.</text>
</comment>
<dbReference type="AlphaFoldDB" id="A0A835BGM1"/>
<dbReference type="OrthoDB" id="592160at2759"/>
<dbReference type="Pfam" id="PF20235">
    <property type="entry name" value="PIR2-like_helical"/>
    <property type="match status" value="2"/>
</dbReference>
<accession>A0A835BGM1</accession>
<feature type="domain" description="PIR2-like helical" evidence="2">
    <location>
        <begin position="309"/>
        <end position="423"/>
    </location>
</feature>
<name>A0A835BGM1_9POAL</name>
<evidence type="ECO:0000313" key="4">
    <source>
        <dbReference type="Proteomes" id="UP000636709"/>
    </source>
</evidence>
<dbReference type="Proteomes" id="UP000636709">
    <property type="component" value="Unassembled WGS sequence"/>
</dbReference>
<feature type="compositionally biased region" description="Basic and acidic residues" evidence="1">
    <location>
        <begin position="99"/>
        <end position="111"/>
    </location>
</feature>
<evidence type="ECO:0000313" key="3">
    <source>
        <dbReference type="EMBL" id="KAF8691182.1"/>
    </source>
</evidence>
<reference evidence="3" key="1">
    <citation type="submission" date="2020-07" db="EMBL/GenBank/DDBJ databases">
        <title>Genome sequence and genetic diversity analysis of an under-domesticated orphan crop, white fonio (Digitaria exilis).</title>
        <authorList>
            <person name="Bennetzen J.L."/>
            <person name="Chen S."/>
            <person name="Ma X."/>
            <person name="Wang X."/>
            <person name="Yssel A.E.J."/>
            <person name="Chaluvadi S.R."/>
            <person name="Johnson M."/>
            <person name="Gangashetty P."/>
            <person name="Hamidou F."/>
            <person name="Sanogo M.D."/>
            <person name="Zwaenepoel A."/>
            <person name="Wallace J."/>
            <person name="Van De Peer Y."/>
            <person name="Van Deynze A."/>
        </authorList>
    </citation>
    <scope>NUCLEOTIDE SEQUENCE</scope>
    <source>
        <tissue evidence="3">Leaves</tissue>
    </source>
</reference>
<evidence type="ECO:0000259" key="2">
    <source>
        <dbReference type="Pfam" id="PF20235"/>
    </source>
</evidence>
<gene>
    <name evidence="3" type="ORF">HU200_040298</name>
</gene>
<dbReference type="PANTHER" id="PTHR33120:SF43">
    <property type="entry name" value="PIR2-LIKE HELICAL DOMAIN-CONTAINING PROTEIN"/>
    <property type="match status" value="1"/>
</dbReference>
<proteinExistence type="predicted"/>
<dbReference type="PANTHER" id="PTHR33120">
    <property type="entry name" value="EXPRESSED PROTEIN-RELATED"/>
    <property type="match status" value="1"/>
</dbReference>
<dbReference type="EMBL" id="JACEFO010001965">
    <property type="protein sequence ID" value="KAF8691182.1"/>
    <property type="molecule type" value="Genomic_DNA"/>
</dbReference>
<dbReference type="InterPro" id="IPR046527">
    <property type="entry name" value="PIR2-like_helical"/>
</dbReference>
<protein>
    <recommendedName>
        <fullName evidence="2">PIR2-like helical domain-containing protein</fullName>
    </recommendedName>
</protein>
<feature type="region of interest" description="Disordered" evidence="1">
    <location>
        <begin position="99"/>
        <end position="122"/>
    </location>
</feature>
<keyword evidence="4" id="KW-1185">Reference proteome</keyword>
<organism evidence="3 4">
    <name type="scientific">Digitaria exilis</name>
    <dbReference type="NCBI Taxonomy" id="1010633"/>
    <lineage>
        <taxon>Eukaryota</taxon>
        <taxon>Viridiplantae</taxon>
        <taxon>Streptophyta</taxon>
        <taxon>Embryophyta</taxon>
        <taxon>Tracheophyta</taxon>
        <taxon>Spermatophyta</taxon>
        <taxon>Magnoliopsida</taxon>
        <taxon>Liliopsida</taxon>
        <taxon>Poales</taxon>
        <taxon>Poaceae</taxon>
        <taxon>PACMAD clade</taxon>
        <taxon>Panicoideae</taxon>
        <taxon>Panicodae</taxon>
        <taxon>Paniceae</taxon>
        <taxon>Anthephorinae</taxon>
        <taxon>Digitaria</taxon>
    </lineage>
</organism>